<dbReference type="AlphaFoldDB" id="A0AAE1CK19"/>
<dbReference type="Proteomes" id="UP001283361">
    <property type="component" value="Unassembled WGS sequence"/>
</dbReference>
<name>A0AAE1CK19_9GAST</name>
<gene>
    <name evidence="1" type="ORF">RRG08_029664</name>
</gene>
<comment type="caution">
    <text evidence="1">The sequence shown here is derived from an EMBL/GenBank/DDBJ whole genome shotgun (WGS) entry which is preliminary data.</text>
</comment>
<evidence type="ECO:0000313" key="2">
    <source>
        <dbReference type="Proteomes" id="UP001283361"/>
    </source>
</evidence>
<proteinExistence type="predicted"/>
<keyword evidence="2" id="KW-1185">Reference proteome</keyword>
<organism evidence="1 2">
    <name type="scientific">Elysia crispata</name>
    <name type="common">lettuce slug</name>
    <dbReference type="NCBI Taxonomy" id="231223"/>
    <lineage>
        <taxon>Eukaryota</taxon>
        <taxon>Metazoa</taxon>
        <taxon>Spiralia</taxon>
        <taxon>Lophotrochozoa</taxon>
        <taxon>Mollusca</taxon>
        <taxon>Gastropoda</taxon>
        <taxon>Heterobranchia</taxon>
        <taxon>Euthyneura</taxon>
        <taxon>Panpulmonata</taxon>
        <taxon>Sacoglossa</taxon>
        <taxon>Placobranchoidea</taxon>
        <taxon>Plakobranchidae</taxon>
        <taxon>Elysia</taxon>
    </lineage>
</organism>
<protein>
    <submittedName>
        <fullName evidence="1">Uncharacterized protein</fullName>
    </submittedName>
</protein>
<reference evidence="1" key="1">
    <citation type="journal article" date="2023" name="G3 (Bethesda)">
        <title>A reference genome for the long-term kleptoplast-retaining sea slug Elysia crispata morphotype clarki.</title>
        <authorList>
            <person name="Eastman K.E."/>
            <person name="Pendleton A.L."/>
            <person name="Shaikh M.A."/>
            <person name="Suttiyut T."/>
            <person name="Ogas R."/>
            <person name="Tomko P."/>
            <person name="Gavelis G."/>
            <person name="Widhalm J.R."/>
            <person name="Wisecaver J.H."/>
        </authorList>
    </citation>
    <scope>NUCLEOTIDE SEQUENCE</scope>
    <source>
        <strain evidence="1">ECLA1</strain>
    </source>
</reference>
<accession>A0AAE1CK19</accession>
<evidence type="ECO:0000313" key="1">
    <source>
        <dbReference type="EMBL" id="KAK3701193.1"/>
    </source>
</evidence>
<sequence>MFERLIKAGSTLGLTGEELNNWVTAQWAEQEKEEKKKRSTCLKNGEGENWEKQQLVEKELELERLKNGEGKSHLLLHISSLNFTHENMRITQAGGR</sequence>
<dbReference type="EMBL" id="JAWDGP010007897">
    <property type="protein sequence ID" value="KAK3701193.1"/>
    <property type="molecule type" value="Genomic_DNA"/>
</dbReference>